<protein>
    <submittedName>
        <fullName evidence="1">Uncharacterized protein</fullName>
    </submittedName>
</protein>
<gene>
    <name evidence="1" type="ORF">CLV98_10599</name>
</gene>
<dbReference type="AlphaFoldDB" id="A0A316AKY7"/>
<proteinExistence type="predicted"/>
<dbReference type="EMBL" id="QGDT01000005">
    <property type="protein sequence ID" value="PWJ57919.1"/>
    <property type="molecule type" value="Genomic_DNA"/>
</dbReference>
<keyword evidence="2" id="KW-1185">Reference proteome</keyword>
<organism evidence="1 2">
    <name type="scientific">Dyadobacter jejuensis</name>
    <dbReference type="NCBI Taxonomy" id="1082580"/>
    <lineage>
        <taxon>Bacteria</taxon>
        <taxon>Pseudomonadati</taxon>
        <taxon>Bacteroidota</taxon>
        <taxon>Cytophagia</taxon>
        <taxon>Cytophagales</taxon>
        <taxon>Spirosomataceae</taxon>
        <taxon>Dyadobacter</taxon>
    </lineage>
</organism>
<dbReference type="RefSeq" id="WP_262512146.1">
    <property type="nucleotide sequence ID" value="NZ_QGDT01000005.1"/>
</dbReference>
<sequence>MKTFIVLYHAPADTWKQNAHMTKEQMAEGMKAWMDWGQVTSSTS</sequence>
<reference evidence="1 2" key="1">
    <citation type="submission" date="2018-03" db="EMBL/GenBank/DDBJ databases">
        <title>Genomic Encyclopedia of Archaeal and Bacterial Type Strains, Phase II (KMG-II): from individual species to whole genera.</title>
        <authorList>
            <person name="Goeker M."/>
        </authorList>
    </citation>
    <scope>NUCLEOTIDE SEQUENCE [LARGE SCALE GENOMIC DNA]</scope>
    <source>
        <strain evidence="1 2">DSM 100346</strain>
    </source>
</reference>
<evidence type="ECO:0000313" key="2">
    <source>
        <dbReference type="Proteomes" id="UP000245880"/>
    </source>
</evidence>
<dbReference type="Proteomes" id="UP000245880">
    <property type="component" value="Unassembled WGS sequence"/>
</dbReference>
<accession>A0A316AKY7</accession>
<evidence type="ECO:0000313" key="1">
    <source>
        <dbReference type="EMBL" id="PWJ57919.1"/>
    </source>
</evidence>
<comment type="caution">
    <text evidence="1">The sequence shown here is derived from an EMBL/GenBank/DDBJ whole genome shotgun (WGS) entry which is preliminary data.</text>
</comment>
<name>A0A316AKY7_9BACT</name>